<dbReference type="InterPro" id="IPR006179">
    <property type="entry name" value="5_nucleotidase/apyrase"/>
</dbReference>
<dbReference type="GO" id="GO:0005886">
    <property type="term" value="C:plasma membrane"/>
    <property type="evidence" value="ECO:0007669"/>
    <property type="project" value="TreeGrafter"/>
</dbReference>
<sequence length="298" mass="33766">MLFIIISVLLVYRAWTDHELLILHNNDLRGQIEENIDGYRRGISNYGGFARIVHVVKKSRQAAANGSGPPVLYLYAGDSYREPIWRSPFGSKLAVEFLNLLHPDVAMITEAIPCYHKLVSVTILGKYIRQAIEDGVSKLDRTAFIYSAGVRIDVNMNAPKDHRVKSVRALCIAGGEPRYCQMTNDNQYVLLTTANFLAQSGHEDLRHQGQVQDYHEEVIDALIYAFDTFGIIRPENDNRIFLMRRSGQKSSASTISFALFYHFFIAQFSSIKMMKGISCELEKIHFLFAMPHDDDGIG</sequence>
<feature type="chain" id="PRO_5044024885" description="5'-nucleotidase" evidence="4">
    <location>
        <begin position="17"/>
        <end position="298"/>
    </location>
</feature>
<name>A0AAW1K5V6_POPJA</name>
<comment type="similarity">
    <text evidence="2">Belongs to the 5'-nucleotidase family.</text>
</comment>
<dbReference type="AlphaFoldDB" id="A0AAW1K5V6"/>
<feature type="domain" description="5'-Nucleotidase C-terminal" evidence="5">
    <location>
        <begin position="108"/>
        <end position="201"/>
    </location>
</feature>
<evidence type="ECO:0000256" key="1">
    <source>
        <dbReference type="ARBA" id="ARBA00000815"/>
    </source>
</evidence>
<evidence type="ECO:0000256" key="2">
    <source>
        <dbReference type="ARBA" id="ARBA00006654"/>
    </source>
</evidence>
<dbReference type="Gene3D" id="3.90.780.10">
    <property type="entry name" value="5'-Nucleotidase, C-terminal domain"/>
    <property type="match status" value="1"/>
</dbReference>
<dbReference type="InterPro" id="IPR029052">
    <property type="entry name" value="Metallo-depent_PP-like"/>
</dbReference>
<dbReference type="Gene3D" id="3.60.21.10">
    <property type="match status" value="1"/>
</dbReference>
<dbReference type="GO" id="GO:0006196">
    <property type="term" value="P:AMP catabolic process"/>
    <property type="evidence" value="ECO:0007669"/>
    <property type="project" value="TreeGrafter"/>
</dbReference>
<dbReference type="SUPFAM" id="SSF56300">
    <property type="entry name" value="Metallo-dependent phosphatases"/>
    <property type="match status" value="1"/>
</dbReference>
<proteinExistence type="inferred from homology"/>
<gene>
    <name evidence="6" type="ORF">QE152_g24711</name>
</gene>
<dbReference type="GO" id="GO:0008253">
    <property type="term" value="F:5'-nucleotidase activity"/>
    <property type="evidence" value="ECO:0007669"/>
    <property type="project" value="UniProtKB-EC"/>
</dbReference>
<protein>
    <recommendedName>
        <fullName evidence="3">5'-nucleotidase</fullName>
        <ecNumber evidence="3">3.1.3.5</ecNumber>
    </recommendedName>
</protein>
<evidence type="ECO:0000256" key="4">
    <source>
        <dbReference type="SAM" id="SignalP"/>
    </source>
</evidence>
<dbReference type="EMBL" id="JASPKY010000258">
    <property type="protein sequence ID" value="KAK9712747.1"/>
    <property type="molecule type" value="Genomic_DNA"/>
</dbReference>
<comment type="caution">
    <text evidence="6">The sequence shown here is derived from an EMBL/GenBank/DDBJ whole genome shotgun (WGS) entry which is preliminary data.</text>
</comment>
<dbReference type="EC" id="3.1.3.5" evidence="3"/>
<evidence type="ECO:0000259" key="5">
    <source>
        <dbReference type="Pfam" id="PF02872"/>
    </source>
</evidence>
<dbReference type="PANTHER" id="PTHR11575">
    <property type="entry name" value="5'-NUCLEOTIDASE-RELATED"/>
    <property type="match status" value="1"/>
</dbReference>
<reference evidence="6 7" key="1">
    <citation type="journal article" date="2024" name="BMC Genomics">
        <title>De novo assembly and annotation of Popillia japonica's genome with initial clues to its potential as an invasive pest.</title>
        <authorList>
            <person name="Cucini C."/>
            <person name="Boschi S."/>
            <person name="Funari R."/>
            <person name="Cardaioli E."/>
            <person name="Iannotti N."/>
            <person name="Marturano G."/>
            <person name="Paoli F."/>
            <person name="Bruttini M."/>
            <person name="Carapelli A."/>
            <person name="Frati F."/>
            <person name="Nardi F."/>
        </authorList>
    </citation>
    <scope>NUCLEOTIDE SEQUENCE [LARGE SCALE GENOMIC DNA]</scope>
    <source>
        <strain evidence="6">DMR45628</strain>
    </source>
</reference>
<organism evidence="6 7">
    <name type="scientific">Popillia japonica</name>
    <name type="common">Japanese beetle</name>
    <dbReference type="NCBI Taxonomy" id="7064"/>
    <lineage>
        <taxon>Eukaryota</taxon>
        <taxon>Metazoa</taxon>
        <taxon>Ecdysozoa</taxon>
        <taxon>Arthropoda</taxon>
        <taxon>Hexapoda</taxon>
        <taxon>Insecta</taxon>
        <taxon>Pterygota</taxon>
        <taxon>Neoptera</taxon>
        <taxon>Endopterygota</taxon>
        <taxon>Coleoptera</taxon>
        <taxon>Polyphaga</taxon>
        <taxon>Scarabaeiformia</taxon>
        <taxon>Scarabaeidae</taxon>
        <taxon>Rutelinae</taxon>
        <taxon>Popillia</taxon>
    </lineage>
</organism>
<accession>A0AAW1K5V6</accession>
<evidence type="ECO:0000256" key="3">
    <source>
        <dbReference type="ARBA" id="ARBA00012643"/>
    </source>
</evidence>
<dbReference type="Pfam" id="PF02872">
    <property type="entry name" value="5_nucleotid_C"/>
    <property type="match status" value="1"/>
</dbReference>
<keyword evidence="7" id="KW-1185">Reference proteome</keyword>
<feature type="signal peptide" evidence="4">
    <location>
        <begin position="1"/>
        <end position="16"/>
    </location>
</feature>
<dbReference type="PANTHER" id="PTHR11575:SF24">
    <property type="entry name" value="5'-NUCLEOTIDASE"/>
    <property type="match status" value="1"/>
</dbReference>
<dbReference type="SUPFAM" id="SSF55816">
    <property type="entry name" value="5'-nucleotidase (syn. UDP-sugar hydrolase), C-terminal domain"/>
    <property type="match status" value="1"/>
</dbReference>
<evidence type="ECO:0000313" key="6">
    <source>
        <dbReference type="EMBL" id="KAK9712747.1"/>
    </source>
</evidence>
<dbReference type="InterPro" id="IPR008334">
    <property type="entry name" value="5'-Nucleotdase_C"/>
</dbReference>
<dbReference type="Proteomes" id="UP001458880">
    <property type="component" value="Unassembled WGS sequence"/>
</dbReference>
<evidence type="ECO:0000313" key="7">
    <source>
        <dbReference type="Proteomes" id="UP001458880"/>
    </source>
</evidence>
<comment type="catalytic activity">
    <reaction evidence="1">
        <text>a ribonucleoside 5'-phosphate + H2O = a ribonucleoside + phosphate</text>
        <dbReference type="Rhea" id="RHEA:12484"/>
        <dbReference type="ChEBI" id="CHEBI:15377"/>
        <dbReference type="ChEBI" id="CHEBI:18254"/>
        <dbReference type="ChEBI" id="CHEBI:43474"/>
        <dbReference type="ChEBI" id="CHEBI:58043"/>
        <dbReference type="EC" id="3.1.3.5"/>
    </reaction>
</comment>
<dbReference type="InterPro" id="IPR036907">
    <property type="entry name" value="5'-Nucleotdase_C_sf"/>
</dbReference>
<keyword evidence="4" id="KW-0732">Signal</keyword>